<dbReference type="PIRSF" id="PIRSF000709">
    <property type="entry name" value="6PFK_2-Ptase"/>
    <property type="match status" value="1"/>
</dbReference>
<dbReference type="Proteomes" id="UP000078529">
    <property type="component" value="Unassembled WGS sequence"/>
</dbReference>
<dbReference type="AlphaFoldDB" id="A0A175RP89"/>
<dbReference type="SUPFAM" id="SSF53254">
    <property type="entry name" value="Phosphoglycerate mutase-like"/>
    <property type="match status" value="1"/>
</dbReference>
<dbReference type="InterPro" id="IPR001345">
    <property type="entry name" value="PG/BPGM_mutase_AS"/>
</dbReference>
<dbReference type="CDD" id="cd07067">
    <property type="entry name" value="HP_PGM_like"/>
    <property type="match status" value="1"/>
</dbReference>
<dbReference type="Gene3D" id="3.40.50.1240">
    <property type="entry name" value="Phosphoglycerate mutase-like"/>
    <property type="match status" value="1"/>
</dbReference>
<dbReference type="EMBL" id="LDQA01000025">
    <property type="protein sequence ID" value="KTR05447.1"/>
    <property type="molecule type" value="Genomic_DNA"/>
</dbReference>
<sequence length="195" mass="22057">MPLLYLCRHGQTDWNAERRLQGQSDIPLNSYGRGQARRNGRYLRNVLGASASGFEFISSPMQRAADTMRIIRNEMGLDAEAFSQDERLSEIHFGDWQGYTLRELGQSDPERLAKRHEDKWNFQPPGDGAETYESLADRVAPVFENLRGPSIVTAHGGVTRAFLQRFAGVSRGDAAEMDIPQDRILRFENGEVAWV</sequence>
<feature type="active site" description="Tele-phosphohistidine intermediate" evidence="1">
    <location>
        <position position="9"/>
    </location>
</feature>
<dbReference type="RefSeq" id="WP_058600523.1">
    <property type="nucleotide sequence ID" value="NZ_LDQA01000025.1"/>
</dbReference>
<evidence type="ECO:0000256" key="1">
    <source>
        <dbReference type="PIRSR" id="PIRSR613078-1"/>
    </source>
</evidence>
<dbReference type="InterPro" id="IPR029033">
    <property type="entry name" value="His_PPase_superfam"/>
</dbReference>
<dbReference type="GO" id="GO:0016791">
    <property type="term" value="F:phosphatase activity"/>
    <property type="evidence" value="ECO:0007669"/>
    <property type="project" value="TreeGrafter"/>
</dbReference>
<organism evidence="3 4">
    <name type="scientific">Aureimonas ureilytica</name>
    <dbReference type="NCBI Taxonomy" id="401562"/>
    <lineage>
        <taxon>Bacteria</taxon>
        <taxon>Pseudomonadati</taxon>
        <taxon>Pseudomonadota</taxon>
        <taxon>Alphaproteobacteria</taxon>
        <taxon>Hyphomicrobiales</taxon>
        <taxon>Aurantimonadaceae</taxon>
        <taxon>Aureimonas</taxon>
    </lineage>
</organism>
<evidence type="ECO:0000313" key="4">
    <source>
        <dbReference type="Proteomes" id="UP000078529"/>
    </source>
</evidence>
<reference evidence="3 4" key="1">
    <citation type="journal article" date="2016" name="Front. Microbiol.">
        <title>Genomic Resource of Rice Seed Associated Bacteria.</title>
        <authorList>
            <person name="Midha S."/>
            <person name="Bansal K."/>
            <person name="Sharma S."/>
            <person name="Kumar N."/>
            <person name="Patil P.P."/>
            <person name="Chaudhry V."/>
            <person name="Patil P.B."/>
        </authorList>
    </citation>
    <scope>NUCLEOTIDE SEQUENCE [LARGE SCALE GENOMIC DNA]</scope>
    <source>
        <strain evidence="3 4">NS365</strain>
    </source>
</reference>
<protein>
    <submittedName>
        <fullName evidence="3">Phosphoglycerate mutase</fullName>
    </submittedName>
</protein>
<dbReference type="PANTHER" id="PTHR48100">
    <property type="entry name" value="BROAD-SPECIFICITY PHOSPHATASE YOR283W-RELATED"/>
    <property type="match status" value="1"/>
</dbReference>
<gene>
    <name evidence="3" type="ORF">NS365_12010</name>
</gene>
<keyword evidence="4" id="KW-1185">Reference proteome</keyword>
<proteinExistence type="predicted"/>
<accession>A0A175RP89</accession>
<dbReference type="PANTHER" id="PTHR48100:SF59">
    <property type="entry name" value="ADENOSYLCOBALAMIN_ALPHA-RIBAZOLE PHOSPHATASE"/>
    <property type="match status" value="1"/>
</dbReference>
<feature type="active site" description="Proton donor/acceptor" evidence="1">
    <location>
        <position position="90"/>
    </location>
</feature>
<feature type="binding site" evidence="2">
    <location>
        <position position="63"/>
    </location>
    <ligand>
        <name>substrate</name>
    </ligand>
</feature>
<evidence type="ECO:0000256" key="2">
    <source>
        <dbReference type="PIRSR" id="PIRSR613078-2"/>
    </source>
</evidence>
<dbReference type="PATRIC" id="fig|401562.4.peg.2176"/>
<dbReference type="Pfam" id="PF00300">
    <property type="entry name" value="His_Phos_1"/>
    <property type="match status" value="1"/>
</dbReference>
<name>A0A175RP89_9HYPH</name>
<dbReference type="SMART" id="SM00855">
    <property type="entry name" value="PGAM"/>
    <property type="match status" value="1"/>
</dbReference>
<dbReference type="GO" id="GO:0005737">
    <property type="term" value="C:cytoplasm"/>
    <property type="evidence" value="ECO:0007669"/>
    <property type="project" value="TreeGrafter"/>
</dbReference>
<dbReference type="PROSITE" id="PS00175">
    <property type="entry name" value="PG_MUTASE"/>
    <property type="match status" value="1"/>
</dbReference>
<feature type="binding site" evidence="2">
    <location>
        <begin position="8"/>
        <end position="15"/>
    </location>
    <ligand>
        <name>substrate</name>
    </ligand>
</feature>
<dbReference type="InterPro" id="IPR013078">
    <property type="entry name" value="His_Pase_superF_clade-1"/>
</dbReference>
<dbReference type="InterPro" id="IPR050275">
    <property type="entry name" value="PGM_Phosphatase"/>
</dbReference>
<comment type="caution">
    <text evidence="3">The sequence shown here is derived from an EMBL/GenBank/DDBJ whole genome shotgun (WGS) entry which is preliminary data.</text>
</comment>
<evidence type="ECO:0000313" key="3">
    <source>
        <dbReference type="EMBL" id="KTR05447.1"/>
    </source>
</evidence>